<evidence type="ECO:0000256" key="6">
    <source>
        <dbReference type="ARBA" id="ARBA00023136"/>
    </source>
</evidence>
<evidence type="ECO:0000256" key="8">
    <source>
        <dbReference type="ARBA" id="ARBA00023288"/>
    </source>
</evidence>
<dbReference type="EMBL" id="JBBNAF010000002">
    <property type="protein sequence ID" value="KAK9163929.1"/>
    <property type="molecule type" value="Genomic_DNA"/>
</dbReference>
<gene>
    <name evidence="14" type="ORF">Syun_004831</name>
</gene>
<dbReference type="PANTHER" id="PTHR22883">
    <property type="entry name" value="ZINC FINGER DHHC DOMAIN CONTAINING PROTEIN"/>
    <property type="match status" value="1"/>
</dbReference>
<organism evidence="14 15">
    <name type="scientific">Stephania yunnanensis</name>
    <dbReference type="NCBI Taxonomy" id="152371"/>
    <lineage>
        <taxon>Eukaryota</taxon>
        <taxon>Viridiplantae</taxon>
        <taxon>Streptophyta</taxon>
        <taxon>Embryophyta</taxon>
        <taxon>Tracheophyta</taxon>
        <taxon>Spermatophyta</taxon>
        <taxon>Magnoliopsida</taxon>
        <taxon>Ranunculales</taxon>
        <taxon>Menispermaceae</taxon>
        <taxon>Menispermoideae</taxon>
        <taxon>Cissampelideae</taxon>
        <taxon>Stephania</taxon>
    </lineage>
</organism>
<protein>
    <recommendedName>
        <fullName evidence="11">S-acyltransferase</fullName>
        <ecNumber evidence="11">2.3.1.225</ecNumber>
    </recommendedName>
    <alternativeName>
        <fullName evidence="11">Palmitoyltransferase</fullName>
    </alternativeName>
</protein>
<dbReference type="InterPro" id="IPR001594">
    <property type="entry name" value="Palmitoyltrfase_DHHC"/>
</dbReference>
<reference evidence="14 15" key="1">
    <citation type="submission" date="2024-01" db="EMBL/GenBank/DDBJ databases">
        <title>Genome assemblies of Stephania.</title>
        <authorList>
            <person name="Yang L."/>
        </authorList>
    </citation>
    <scope>NUCLEOTIDE SEQUENCE [LARGE SCALE GENOMIC DNA]</scope>
    <source>
        <strain evidence="14">YNDBR</strain>
        <tissue evidence="14">Leaf</tissue>
    </source>
</reference>
<evidence type="ECO:0000256" key="12">
    <source>
        <dbReference type="SAM" id="MobiDB-lite"/>
    </source>
</evidence>
<feature type="transmembrane region" description="Helical" evidence="11">
    <location>
        <begin position="118"/>
        <end position="140"/>
    </location>
</feature>
<keyword evidence="5 11" id="KW-1133">Transmembrane helix</keyword>
<dbReference type="Proteomes" id="UP001420932">
    <property type="component" value="Unassembled WGS sequence"/>
</dbReference>
<evidence type="ECO:0000259" key="13">
    <source>
        <dbReference type="Pfam" id="PF01529"/>
    </source>
</evidence>
<dbReference type="GO" id="GO:0006612">
    <property type="term" value="P:protein targeting to membrane"/>
    <property type="evidence" value="ECO:0007669"/>
    <property type="project" value="TreeGrafter"/>
</dbReference>
<feature type="region of interest" description="Disordered" evidence="12">
    <location>
        <begin position="302"/>
        <end position="325"/>
    </location>
</feature>
<evidence type="ECO:0000256" key="5">
    <source>
        <dbReference type="ARBA" id="ARBA00022989"/>
    </source>
</evidence>
<sequence>MDKRVYEVWKGGNVSDGHELCVVCEIVGILLAGLRLIFVWFLVVVYVMGIGMHSEFRNFGKGGILRRFEDKFFCGGRLIFGPDARTLIVTVLLILVPVVVFCTLVARHLRHAFPAYNAGYAILVVAVVYTVYVLLLLLATSAQDPGIIPRASHPPEEEFSYESSASVEAGGRQTPTELPLLLFVHFLFNYSLHLRIRDVALYIKIIMDNENGTVWKAIKESPASIVLIAYCFIILWFVGGLTGFHLYLIGTNQTTYENFRYRVDSRISVYNRGCLNNFLEVLWAKIKPSQNNFRAFVKEEVQKPPVPRPRDPEIGDLGEDPRRKIEDDLDIGGDLLKISQRRKIEDDLDIGGDLLKISQRRNFDGSHEDIDIRSRGSNGTHHDYSDAEFALGSDQQAPTARPEARHSSWGRRSGSWEISPDILGANGEAAQNKSYNP</sequence>
<feature type="domain" description="Palmitoyltransferase DHHC" evidence="13">
    <location>
        <begin position="181"/>
        <end position="260"/>
    </location>
</feature>
<keyword evidence="9 11" id="KW-0012">Acyltransferase</keyword>
<dbReference type="GO" id="GO:0005783">
    <property type="term" value="C:endoplasmic reticulum"/>
    <property type="evidence" value="ECO:0007669"/>
    <property type="project" value="TreeGrafter"/>
</dbReference>
<feature type="transmembrane region" description="Helical" evidence="11">
    <location>
        <begin position="225"/>
        <end position="248"/>
    </location>
</feature>
<feature type="region of interest" description="Disordered" evidence="12">
    <location>
        <begin position="391"/>
        <end position="437"/>
    </location>
</feature>
<keyword evidence="7" id="KW-0564">Palmitate</keyword>
<comment type="domain">
    <text evidence="11">The DHHC domain is required for palmitoyltransferase activity.</text>
</comment>
<dbReference type="EC" id="2.3.1.225" evidence="11"/>
<evidence type="ECO:0000256" key="11">
    <source>
        <dbReference type="RuleBase" id="RU079119"/>
    </source>
</evidence>
<dbReference type="PANTHER" id="PTHR22883:SF43">
    <property type="entry name" value="PALMITOYLTRANSFERASE APP"/>
    <property type="match status" value="1"/>
</dbReference>
<feature type="transmembrane region" description="Helical" evidence="11">
    <location>
        <begin position="26"/>
        <end position="48"/>
    </location>
</feature>
<keyword evidence="8" id="KW-0449">Lipoprotein</keyword>
<evidence type="ECO:0000256" key="4">
    <source>
        <dbReference type="ARBA" id="ARBA00022692"/>
    </source>
</evidence>
<evidence type="ECO:0000313" key="14">
    <source>
        <dbReference type="EMBL" id="KAK9163929.1"/>
    </source>
</evidence>
<feature type="transmembrane region" description="Helical" evidence="11">
    <location>
        <begin position="87"/>
        <end position="106"/>
    </location>
</feature>
<comment type="subcellular location">
    <subcellularLocation>
        <location evidence="1">Endomembrane system</location>
        <topology evidence="1">Multi-pass membrane protein</topology>
    </subcellularLocation>
</comment>
<evidence type="ECO:0000256" key="9">
    <source>
        <dbReference type="ARBA" id="ARBA00023315"/>
    </source>
</evidence>
<comment type="similarity">
    <text evidence="2 11">Belongs to the DHHC palmitoyltransferase family.</text>
</comment>
<name>A0AAP0Q2X0_9MAGN</name>
<keyword evidence="3 11" id="KW-0808">Transferase</keyword>
<evidence type="ECO:0000256" key="3">
    <source>
        <dbReference type="ARBA" id="ARBA00022679"/>
    </source>
</evidence>
<evidence type="ECO:0000256" key="1">
    <source>
        <dbReference type="ARBA" id="ARBA00004127"/>
    </source>
</evidence>
<dbReference type="InterPro" id="IPR039859">
    <property type="entry name" value="PFA4/ZDH16/20/ERF2-like"/>
</dbReference>
<evidence type="ECO:0000256" key="7">
    <source>
        <dbReference type="ARBA" id="ARBA00023139"/>
    </source>
</evidence>
<evidence type="ECO:0000256" key="2">
    <source>
        <dbReference type="ARBA" id="ARBA00008574"/>
    </source>
</evidence>
<keyword evidence="4 11" id="KW-0812">Transmembrane</keyword>
<dbReference type="AlphaFoldDB" id="A0AAP0Q2X0"/>
<evidence type="ECO:0000256" key="10">
    <source>
        <dbReference type="ARBA" id="ARBA00048048"/>
    </source>
</evidence>
<comment type="caution">
    <text evidence="14">The sequence shown here is derived from an EMBL/GenBank/DDBJ whole genome shotgun (WGS) entry which is preliminary data.</text>
</comment>
<dbReference type="GO" id="GO:0019706">
    <property type="term" value="F:protein-cysteine S-palmitoyltransferase activity"/>
    <property type="evidence" value="ECO:0007669"/>
    <property type="project" value="UniProtKB-EC"/>
</dbReference>
<keyword evidence="6 11" id="KW-0472">Membrane</keyword>
<proteinExistence type="inferred from homology"/>
<accession>A0AAP0Q2X0</accession>
<dbReference type="Pfam" id="PF01529">
    <property type="entry name" value="DHHC"/>
    <property type="match status" value="1"/>
</dbReference>
<dbReference type="GO" id="GO:0005794">
    <property type="term" value="C:Golgi apparatus"/>
    <property type="evidence" value="ECO:0007669"/>
    <property type="project" value="TreeGrafter"/>
</dbReference>
<comment type="catalytic activity">
    <reaction evidence="10 11">
        <text>L-cysteinyl-[protein] + hexadecanoyl-CoA = S-hexadecanoyl-L-cysteinyl-[protein] + CoA</text>
        <dbReference type="Rhea" id="RHEA:36683"/>
        <dbReference type="Rhea" id="RHEA-COMP:10131"/>
        <dbReference type="Rhea" id="RHEA-COMP:11032"/>
        <dbReference type="ChEBI" id="CHEBI:29950"/>
        <dbReference type="ChEBI" id="CHEBI:57287"/>
        <dbReference type="ChEBI" id="CHEBI:57379"/>
        <dbReference type="ChEBI" id="CHEBI:74151"/>
        <dbReference type="EC" id="2.3.1.225"/>
    </reaction>
</comment>
<evidence type="ECO:0000313" key="15">
    <source>
        <dbReference type="Proteomes" id="UP001420932"/>
    </source>
</evidence>
<keyword evidence="15" id="KW-1185">Reference proteome</keyword>